<evidence type="ECO:0000313" key="2">
    <source>
        <dbReference type="EMBL" id="MDX8494499.1"/>
    </source>
</evidence>
<reference evidence="2 3" key="1">
    <citation type="submission" date="2023-08" db="EMBL/GenBank/DDBJ databases">
        <title>Implementing the SeqCode for naming new Mesorhizobium species isolated from Vachellia karroo root nodules.</title>
        <authorList>
            <person name="Van Lill M."/>
        </authorList>
    </citation>
    <scope>NUCLEOTIDE SEQUENCE [LARGE SCALE GENOMIC DNA]</scope>
    <source>
        <strain evidence="2 3">VK22B</strain>
    </source>
</reference>
<organism evidence="2 3">
    <name type="scientific">Mesorhizobium captivum</name>
    <dbReference type="NCBI Taxonomy" id="3072319"/>
    <lineage>
        <taxon>Bacteria</taxon>
        <taxon>Pseudomonadati</taxon>
        <taxon>Pseudomonadota</taxon>
        <taxon>Alphaproteobacteria</taxon>
        <taxon>Hyphomicrobiales</taxon>
        <taxon>Phyllobacteriaceae</taxon>
        <taxon>Mesorhizobium</taxon>
    </lineage>
</organism>
<dbReference type="RefSeq" id="WP_320228329.1">
    <property type="nucleotide sequence ID" value="NZ_JAVIJC010000027.1"/>
</dbReference>
<feature type="domain" description="Methyltransferase" evidence="1">
    <location>
        <begin position="39"/>
        <end position="133"/>
    </location>
</feature>
<dbReference type="Gene3D" id="3.40.50.150">
    <property type="entry name" value="Vaccinia Virus protein VP39"/>
    <property type="match status" value="1"/>
</dbReference>
<name>A0ABU4Z8X0_9HYPH</name>
<dbReference type="GO" id="GO:0032259">
    <property type="term" value="P:methylation"/>
    <property type="evidence" value="ECO:0007669"/>
    <property type="project" value="UniProtKB-KW"/>
</dbReference>
<dbReference type="GO" id="GO:0008168">
    <property type="term" value="F:methyltransferase activity"/>
    <property type="evidence" value="ECO:0007669"/>
    <property type="project" value="UniProtKB-KW"/>
</dbReference>
<dbReference type="PANTHER" id="PTHR43464">
    <property type="entry name" value="METHYLTRANSFERASE"/>
    <property type="match status" value="1"/>
</dbReference>
<protein>
    <submittedName>
        <fullName evidence="2">Methyltransferase domain-containing protein</fullName>
    </submittedName>
</protein>
<dbReference type="InterPro" id="IPR041698">
    <property type="entry name" value="Methyltransf_25"/>
</dbReference>
<dbReference type="PANTHER" id="PTHR43464:SF71">
    <property type="entry name" value="METHYLTRANSFERASE, PUTATIVE-RELATED"/>
    <property type="match status" value="1"/>
</dbReference>
<accession>A0ABU4Z8X0</accession>
<dbReference type="EMBL" id="JAVIJC010000027">
    <property type="protein sequence ID" value="MDX8494499.1"/>
    <property type="molecule type" value="Genomic_DNA"/>
</dbReference>
<sequence>MTGTTKARYDGSILSFQQKRGQESSAFFLPFLKSDMRLLDIGCGPGNITATLAAHVGAAVGIDIQTRSIAAADELVEAAGIGNLSFREADMTTLPFDDEAFDAVFFHAVLYHQDQPTLTRTLAEAMRVLRPGGLVATRDADVGGNILHPDLPGLRIALDLWQRWYEHGEPDVLNFGRRQGAILRAHGFLPVWTGASYVNHSADEETRRETVEDARRSLNSLGVRLIERDGATQAELDEALSAWDVWGAEPDAVYLRCRCECIARKPGAA</sequence>
<evidence type="ECO:0000313" key="3">
    <source>
        <dbReference type="Proteomes" id="UP001271249"/>
    </source>
</evidence>
<evidence type="ECO:0000259" key="1">
    <source>
        <dbReference type="Pfam" id="PF13649"/>
    </source>
</evidence>
<keyword evidence="3" id="KW-1185">Reference proteome</keyword>
<dbReference type="InterPro" id="IPR029063">
    <property type="entry name" value="SAM-dependent_MTases_sf"/>
</dbReference>
<dbReference type="SUPFAM" id="SSF53335">
    <property type="entry name" value="S-adenosyl-L-methionine-dependent methyltransferases"/>
    <property type="match status" value="1"/>
</dbReference>
<keyword evidence="2" id="KW-0808">Transferase</keyword>
<keyword evidence="2" id="KW-0489">Methyltransferase</keyword>
<gene>
    <name evidence="2" type="ORF">RFN29_23290</name>
</gene>
<comment type="caution">
    <text evidence="2">The sequence shown here is derived from an EMBL/GenBank/DDBJ whole genome shotgun (WGS) entry which is preliminary data.</text>
</comment>
<dbReference type="CDD" id="cd02440">
    <property type="entry name" value="AdoMet_MTases"/>
    <property type="match status" value="1"/>
</dbReference>
<dbReference type="Proteomes" id="UP001271249">
    <property type="component" value="Unassembled WGS sequence"/>
</dbReference>
<proteinExistence type="predicted"/>
<dbReference type="Pfam" id="PF13649">
    <property type="entry name" value="Methyltransf_25"/>
    <property type="match status" value="1"/>
</dbReference>